<protein>
    <submittedName>
        <fullName evidence="1">Uncharacterized protein</fullName>
    </submittedName>
</protein>
<gene>
    <name evidence="1" type="ORF">Godav_022167</name>
</gene>
<dbReference type="AlphaFoldDB" id="A0A7J8T6C4"/>
<accession>A0A7J8T6C4</accession>
<evidence type="ECO:0000313" key="1">
    <source>
        <dbReference type="EMBL" id="MBA0633954.1"/>
    </source>
</evidence>
<keyword evidence="2" id="KW-1185">Reference proteome</keyword>
<name>A0A7J8T6C4_GOSDV</name>
<reference evidence="1 2" key="1">
    <citation type="journal article" date="2019" name="Genome Biol. Evol.">
        <title>Insights into the evolution of the New World diploid cottons (Gossypium, subgenus Houzingenia) based on genome sequencing.</title>
        <authorList>
            <person name="Grover C.E."/>
            <person name="Arick M.A. 2nd"/>
            <person name="Thrash A."/>
            <person name="Conover J.L."/>
            <person name="Sanders W.S."/>
            <person name="Peterson D.G."/>
            <person name="Frelichowski J.E."/>
            <person name="Scheffler J.A."/>
            <person name="Scheffler B.E."/>
            <person name="Wendel J.F."/>
        </authorList>
    </citation>
    <scope>NUCLEOTIDE SEQUENCE [LARGE SCALE GENOMIC DNA]</scope>
    <source>
        <strain evidence="1">27</strain>
        <tissue evidence="1">Leaf</tissue>
    </source>
</reference>
<organism evidence="1 2">
    <name type="scientific">Gossypium davidsonii</name>
    <name type="common">Davidson's cotton</name>
    <name type="synonym">Gossypium klotzschianum subsp. davidsonii</name>
    <dbReference type="NCBI Taxonomy" id="34287"/>
    <lineage>
        <taxon>Eukaryota</taxon>
        <taxon>Viridiplantae</taxon>
        <taxon>Streptophyta</taxon>
        <taxon>Embryophyta</taxon>
        <taxon>Tracheophyta</taxon>
        <taxon>Spermatophyta</taxon>
        <taxon>Magnoliopsida</taxon>
        <taxon>eudicotyledons</taxon>
        <taxon>Gunneridae</taxon>
        <taxon>Pentapetalae</taxon>
        <taxon>rosids</taxon>
        <taxon>malvids</taxon>
        <taxon>Malvales</taxon>
        <taxon>Malvaceae</taxon>
        <taxon>Malvoideae</taxon>
        <taxon>Gossypium</taxon>
    </lineage>
</organism>
<comment type="caution">
    <text evidence="1">The sequence shown here is derived from an EMBL/GenBank/DDBJ whole genome shotgun (WGS) entry which is preliminary data.</text>
</comment>
<dbReference type="EMBL" id="JABFAC010235556">
    <property type="protein sequence ID" value="MBA0633954.1"/>
    <property type="molecule type" value="Genomic_DNA"/>
</dbReference>
<evidence type="ECO:0000313" key="2">
    <source>
        <dbReference type="Proteomes" id="UP000593561"/>
    </source>
</evidence>
<proteinExistence type="predicted"/>
<sequence length="75" mass="8622">MMKTAWVPGVLDYKIQNGIGNLGIRVVANLIDSNTKKWRAKIMNNTFSENDTNRILCIPLVRFPHNDYMVWQGEA</sequence>
<dbReference type="Proteomes" id="UP000593561">
    <property type="component" value="Unassembled WGS sequence"/>
</dbReference>